<evidence type="ECO:0000256" key="3">
    <source>
        <dbReference type="ARBA" id="ARBA00022801"/>
    </source>
</evidence>
<dbReference type="Gene3D" id="3.40.140.10">
    <property type="entry name" value="Cytidine Deaminase, domain 2"/>
    <property type="match status" value="1"/>
</dbReference>
<keyword evidence="5" id="KW-0482">Metalloprotease</keyword>
<keyword evidence="4" id="KW-0862">Zinc</keyword>
<dbReference type="EMBL" id="WHJG01000071">
    <property type="protein sequence ID" value="NHZ83963.1"/>
    <property type="molecule type" value="Genomic_DNA"/>
</dbReference>
<gene>
    <name evidence="7" type="ORF">F2P44_32570</name>
</gene>
<evidence type="ECO:0000256" key="2">
    <source>
        <dbReference type="ARBA" id="ARBA00022723"/>
    </source>
</evidence>
<keyword evidence="3" id="KW-0378">Hydrolase</keyword>
<evidence type="ECO:0000256" key="1">
    <source>
        <dbReference type="ARBA" id="ARBA00022670"/>
    </source>
</evidence>
<keyword evidence="8" id="KW-1185">Reference proteome</keyword>
<dbReference type="Proteomes" id="UP000621455">
    <property type="component" value="Unassembled WGS sequence"/>
</dbReference>
<reference evidence="7 8" key="1">
    <citation type="submission" date="2019-10" db="EMBL/GenBank/DDBJ databases">
        <title>Taxonomy of Antarctic Massilia spp.: description of Massilia rubra sp. nov., Massilia aquatica sp. nov., Massilia mucilaginosa sp. nov., Massilia frigida sp. nov. isolated from streams, lakes and regoliths.</title>
        <authorList>
            <person name="Holochova P."/>
            <person name="Sedlacek I."/>
            <person name="Kralova S."/>
            <person name="Maslanova I."/>
            <person name="Busse H.-J."/>
            <person name="Stankova E."/>
            <person name="Vrbovska V."/>
            <person name="Kovarovic V."/>
            <person name="Bartak M."/>
            <person name="Svec P."/>
            <person name="Pantucek R."/>
        </authorList>
    </citation>
    <scope>NUCLEOTIDE SEQUENCE [LARGE SCALE GENOMIC DNA]</scope>
    <source>
        <strain evidence="7 8">CCM 8695</strain>
    </source>
</reference>
<comment type="caution">
    <text evidence="7">The sequence shown here is derived from an EMBL/GenBank/DDBJ whole genome shotgun (WGS) entry which is preliminary data.</text>
</comment>
<evidence type="ECO:0000259" key="6">
    <source>
        <dbReference type="Pfam" id="PF14464"/>
    </source>
</evidence>
<keyword evidence="2" id="KW-0479">Metal-binding</keyword>
<evidence type="ECO:0000313" key="8">
    <source>
        <dbReference type="Proteomes" id="UP000621455"/>
    </source>
</evidence>
<name>A0ABX0NJT0_9BURK</name>
<accession>A0ABX0NJT0</accession>
<organism evidence="7 8">
    <name type="scientific">Massilia frigida</name>
    <dbReference type="NCBI Taxonomy" id="2609281"/>
    <lineage>
        <taxon>Bacteria</taxon>
        <taxon>Pseudomonadati</taxon>
        <taxon>Pseudomonadota</taxon>
        <taxon>Betaproteobacteria</taxon>
        <taxon>Burkholderiales</taxon>
        <taxon>Oxalobacteraceae</taxon>
        <taxon>Telluria group</taxon>
        <taxon>Massilia</taxon>
    </lineage>
</organism>
<dbReference type="SUPFAM" id="SSF102712">
    <property type="entry name" value="JAB1/MPN domain"/>
    <property type="match status" value="1"/>
</dbReference>
<proteinExistence type="predicted"/>
<keyword evidence="1" id="KW-0645">Protease</keyword>
<feature type="domain" description="JAB" evidence="6">
    <location>
        <begin position="20"/>
        <end position="142"/>
    </location>
</feature>
<evidence type="ECO:0000256" key="5">
    <source>
        <dbReference type="ARBA" id="ARBA00023049"/>
    </source>
</evidence>
<evidence type="ECO:0000313" key="7">
    <source>
        <dbReference type="EMBL" id="NHZ83963.1"/>
    </source>
</evidence>
<protein>
    <recommendedName>
        <fullName evidence="6">JAB domain-containing protein</fullName>
    </recommendedName>
</protein>
<dbReference type="Pfam" id="PF14464">
    <property type="entry name" value="Prok-JAB"/>
    <property type="match status" value="1"/>
</dbReference>
<evidence type="ECO:0000256" key="4">
    <source>
        <dbReference type="ARBA" id="ARBA00022833"/>
    </source>
</evidence>
<dbReference type="RefSeq" id="WP_167094153.1">
    <property type="nucleotide sequence ID" value="NZ_WHJG01000071.1"/>
</dbReference>
<sequence length="190" mass="21227">MNSRKFRLPDGAGTVAFPPSVLNHMYQFAQRRFFAREAGGQLFSPNPEHINVEVTHVSGPNPGDSRSRHGIIWHIGQANMDREKHFASERHAVGLWHTHPEEHPMPSAQDEKTTRQFLEGFHGTMTGFLLIIIGNKGDLPNMAVWLARDGTYQSWIPLVEVRDAQIEAASGTCTANCTEASVTTRPRFSP</sequence>
<dbReference type="InterPro" id="IPR028090">
    <property type="entry name" value="JAB_dom_prok"/>
</dbReference>